<protein>
    <submittedName>
        <fullName evidence="2">Uncharacterized protein</fullName>
    </submittedName>
</protein>
<organism evidence="2 3">
    <name type="scientific">Hirsutella minnesotensis 3608</name>
    <dbReference type="NCBI Taxonomy" id="1043627"/>
    <lineage>
        <taxon>Eukaryota</taxon>
        <taxon>Fungi</taxon>
        <taxon>Dikarya</taxon>
        <taxon>Ascomycota</taxon>
        <taxon>Pezizomycotina</taxon>
        <taxon>Sordariomycetes</taxon>
        <taxon>Hypocreomycetidae</taxon>
        <taxon>Hypocreales</taxon>
        <taxon>Ophiocordycipitaceae</taxon>
        <taxon>Hirsutella</taxon>
    </lineage>
</organism>
<evidence type="ECO:0000313" key="3">
    <source>
        <dbReference type="Proteomes" id="UP000054481"/>
    </source>
</evidence>
<feature type="region of interest" description="Disordered" evidence="1">
    <location>
        <begin position="203"/>
        <end position="229"/>
    </location>
</feature>
<reference evidence="2 3" key="1">
    <citation type="journal article" date="2014" name="Genome Biol. Evol.">
        <title>Comparative genomics and transcriptomics analyses reveal divergent lifestyle features of nematode endoparasitic fungus Hirsutella minnesotensis.</title>
        <authorList>
            <person name="Lai Y."/>
            <person name="Liu K."/>
            <person name="Zhang X."/>
            <person name="Zhang X."/>
            <person name="Li K."/>
            <person name="Wang N."/>
            <person name="Shu C."/>
            <person name="Wu Y."/>
            <person name="Wang C."/>
            <person name="Bushley K.E."/>
            <person name="Xiang M."/>
            <person name="Liu X."/>
        </authorList>
    </citation>
    <scope>NUCLEOTIDE SEQUENCE [LARGE SCALE GENOMIC DNA]</scope>
    <source>
        <strain evidence="2 3">3608</strain>
    </source>
</reference>
<evidence type="ECO:0000313" key="2">
    <source>
        <dbReference type="EMBL" id="KJZ72471.1"/>
    </source>
</evidence>
<proteinExistence type="predicted"/>
<dbReference type="EMBL" id="KQ030546">
    <property type="protein sequence ID" value="KJZ72471.1"/>
    <property type="molecule type" value="Genomic_DNA"/>
</dbReference>
<gene>
    <name evidence="2" type="ORF">HIM_08140</name>
</gene>
<dbReference type="AlphaFoldDB" id="A0A0F7ZHD9"/>
<name>A0A0F7ZHD9_9HYPO</name>
<keyword evidence="3" id="KW-1185">Reference proteome</keyword>
<sequence>MVIASLCTSYRCNSLSSPRFLLIGCTVHSIHPSPTSPFETSPDSALADGDITTFTKPASDAQRHTCDALGKAYESPPSRTKETMAKAACSQSPIDLASALQITFIRQVLDSTTRGPRIAPPRDLSSNVRERIFLSPGACHDVRTLVAVTAPEPTIPREFDTMDAELRKGIGRMTSALTDQSTIQQLSDSGRVAKAKREELCKRRQTGAAAAPDKAPDGKGGEAKGGAGK</sequence>
<accession>A0A0F7ZHD9</accession>
<dbReference type="Proteomes" id="UP000054481">
    <property type="component" value="Unassembled WGS sequence"/>
</dbReference>
<evidence type="ECO:0000256" key="1">
    <source>
        <dbReference type="SAM" id="MobiDB-lite"/>
    </source>
</evidence>